<gene>
    <name evidence="1" type="ORF">W822_09405</name>
</gene>
<dbReference type="Proteomes" id="UP000018733">
    <property type="component" value="Unassembled WGS sequence"/>
</dbReference>
<keyword evidence="2" id="KW-1185">Reference proteome</keyword>
<dbReference type="EMBL" id="AYXT01000009">
    <property type="protein sequence ID" value="ETF03494.1"/>
    <property type="molecule type" value="Genomic_DNA"/>
</dbReference>
<evidence type="ECO:0000313" key="2">
    <source>
        <dbReference type="Proteomes" id="UP000018733"/>
    </source>
</evidence>
<proteinExistence type="predicted"/>
<organism evidence="1 2">
    <name type="scientific">Advenella kashmirensis W13003</name>
    <dbReference type="NCBI Taxonomy" id="1424334"/>
    <lineage>
        <taxon>Bacteria</taxon>
        <taxon>Pseudomonadati</taxon>
        <taxon>Pseudomonadota</taxon>
        <taxon>Betaproteobacteria</taxon>
        <taxon>Burkholderiales</taxon>
        <taxon>Alcaligenaceae</taxon>
    </lineage>
</organism>
<protein>
    <submittedName>
        <fullName evidence="1">Uncharacterized protein</fullName>
    </submittedName>
</protein>
<comment type="caution">
    <text evidence="1">The sequence shown here is derived from an EMBL/GenBank/DDBJ whole genome shotgun (WGS) entry which is preliminary data.</text>
</comment>
<evidence type="ECO:0000313" key="1">
    <source>
        <dbReference type="EMBL" id="ETF03494.1"/>
    </source>
</evidence>
<dbReference type="HOGENOM" id="CLU_3371576_0_0_4"/>
<name>V8QWV9_9BURK</name>
<reference evidence="1 2" key="1">
    <citation type="journal article" date="2014" name="Genome Announc.">
        <title>Draft Genome Sequence of Advenella kashmirensis Strain W13003, a Polycyclic Aromatic Hydrocarbon-Degrading Bacterium.</title>
        <authorList>
            <person name="Wang X."/>
            <person name="Jin D."/>
            <person name="Zhou L."/>
            <person name="Wu L."/>
            <person name="An W."/>
            <person name="Zhao L."/>
        </authorList>
    </citation>
    <scope>NUCLEOTIDE SEQUENCE [LARGE SCALE GENOMIC DNA]</scope>
    <source>
        <strain evidence="1 2">W13003</strain>
    </source>
</reference>
<accession>V8QWV9</accession>
<sequence>MLGQKALLPESELMAIVLFTAFDRISLDEWPKDI</sequence>
<dbReference type="AlphaFoldDB" id="V8QWV9"/>